<accession>A0AAV7VQN3</accession>
<dbReference type="AlphaFoldDB" id="A0AAV7VQN3"/>
<dbReference type="Proteomes" id="UP001066276">
    <property type="component" value="Chromosome 2_1"/>
</dbReference>
<proteinExistence type="predicted"/>
<protein>
    <submittedName>
        <fullName evidence="1">Uncharacterized protein</fullName>
    </submittedName>
</protein>
<gene>
    <name evidence="1" type="ORF">NDU88_007770</name>
</gene>
<organism evidence="1 2">
    <name type="scientific">Pleurodeles waltl</name>
    <name type="common">Iberian ribbed newt</name>
    <dbReference type="NCBI Taxonomy" id="8319"/>
    <lineage>
        <taxon>Eukaryota</taxon>
        <taxon>Metazoa</taxon>
        <taxon>Chordata</taxon>
        <taxon>Craniata</taxon>
        <taxon>Vertebrata</taxon>
        <taxon>Euteleostomi</taxon>
        <taxon>Amphibia</taxon>
        <taxon>Batrachia</taxon>
        <taxon>Caudata</taxon>
        <taxon>Salamandroidea</taxon>
        <taxon>Salamandridae</taxon>
        <taxon>Pleurodelinae</taxon>
        <taxon>Pleurodeles</taxon>
    </lineage>
</organism>
<keyword evidence="2" id="KW-1185">Reference proteome</keyword>
<comment type="caution">
    <text evidence="1">The sequence shown here is derived from an EMBL/GenBank/DDBJ whole genome shotgun (WGS) entry which is preliminary data.</text>
</comment>
<sequence length="119" mass="13003">MTHETCVLEHTRRAVNQAKTGKVKSYKAIKTEECSTIGPIEHKAAMDPILSNDNEHKLEKDNSTPIGEQAATLTDEPEVVMALEQLATVEGGEAVIERGRQHEAAPFSNMFRVNESAGS</sequence>
<dbReference type="EMBL" id="JANPWB010000003">
    <property type="protein sequence ID" value="KAJ1203989.1"/>
    <property type="molecule type" value="Genomic_DNA"/>
</dbReference>
<evidence type="ECO:0000313" key="1">
    <source>
        <dbReference type="EMBL" id="KAJ1203989.1"/>
    </source>
</evidence>
<name>A0AAV7VQN3_PLEWA</name>
<evidence type="ECO:0000313" key="2">
    <source>
        <dbReference type="Proteomes" id="UP001066276"/>
    </source>
</evidence>
<reference evidence="1" key="1">
    <citation type="journal article" date="2022" name="bioRxiv">
        <title>Sequencing and chromosome-scale assembly of the giantPleurodeles waltlgenome.</title>
        <authorList>
            <person name="Brown T."/>
            <person name="Elewa A."/>
            <person name="Iarovenko S."/>
            <person name="Subramanian E."/>
            <person name="Araus A.J."/>
            <person name="Petzold A."/>
            <person name="Susuki M."/>
            <person name="Suzuki K.-i.T."/>
            <person name="Hayashi T."/>
            <person name="Toyoda A."/>
            <person name="Oliveira C."/>
            <person name="Osipova E."/>
            <person name="Leigh N.D."/>
            <person name="Simon A."/>
            <person name="Yun M.H."/>
        </authorList>
    </citation>
    <scope>NUCLEOTIDE SEQUENCE</scope>
    <source>
        <strain evidence="1">20211129_DDA</strain>
        <tissue evidence="1">Liver</tissue>
    </source>
</reference>